<feature type="transmembrane region" description="Helical" evidence="8">
    <location>
        <begin position="74"/>
        <end position="92"/>
    </location>
</feature>
<keyword evidence="4 8" id="KW-1133">Transmembrane helix</keyword>
<feature type="transmembrane region" description="Helical" evidence="8">
    <location>
        <begin position="473"/>
        <end position="489"/>
    </location>
</feature>
<comment type="subcellular location">
    <subcellularLocation>
        <location evidence="1">Cell membrane</location>
        <topology evidence="1">Multi-pass membrane protein</topology>
    </subcellularLocation>
</comment>
<feature type="transmembrane region" description="Helical" evidence="8">
    <location>
        <begin position="424"/>
        <end position="443"/>
    </location>
</feature>
<feature type="transmembrane region" description="Helical" evidence="8">
    <location>
        <begin position="98"/>
        <end position="117"/>
    </location>
</feature>
<evidence type="ECO:0000256" key="8">
    <source>
        <dbReference type="SAM" id="Phobius"/>
    </source>
</evidence>
<dbReference type="InterPro" id="IPR032692">
    <property type="entry name" value="YccS_N"/>
</dbReference>
<feature type="transmembrane region" description="Helical" evidence="8">
    <location>
        <begin position="381"/>
        <end position="404"/>
    </location>
</feature>
<evidence type="ECO:0000256" key="3">
    <source>
        <dbReference type="ARBA" id="ARBA00022692"/>
    </source>
</evidence>
<name>A0A1Z2L6U8_9ACTN</name>
<feature type="transmembrane region" description="Helical" evidence="8">
    <location>
        <begin position="21"/>
        <end position="43"/>
    </location>
</feature>
<evidence type="ECO:0000259" key="10">
    <source>
        <dbReference type="Pfam" id="PF13515"/>
    </source>
</evidence>
<keyword evidence="5 8" id="KW-0472">Membrane</keyword>
<dbReference type="Pfam" id="PF12805">
    <property type="entry name" value="FUSC-like"/>
    <property type="match status" value="1"/>
</dbReference>
<dbReference type="AlphaFoldDB" id="A0A1Z2L6U8"/>
<feature type="transmembrane region" description="Helical" evidence="8">
    <location>
        <begin position="124"/>
        <end position="143"/>
    </location>
</feature>
<dbReference type="Pfam" id="PF13515">
    <property type="entry name" value="FUSC_2"/>
    <property type="match status" value="1"/>
</dbReference>
<comment type="similarity">
    <text evidence="6">Belongs to the YccS/YhfK family.</text>
</comment>
<evidence type="ECO:0000259" key="9">
    <source>
        <dbReference type="Pfam" id="PF12805"/>
    </source>
</evidence>
<evidence type="ECO:0000256" key="7">
    <source>
        <dbReference type="SAM" id="MobiDB-lite"/>
    </source>
</evidence>
<sequence>MTWSSALRKSVRAGLTVERTPLTPLLALRGTLGVAIVIGLMLWLGTPKLAVSSAFGAFAAGVATFQRSWRPRPVLALAVAVGLAVSTFLGYVAAADHLAFAVLLGVWTLLAGMAWAIGPVSGLVATQTIAVMLVTVTLPTSVAGALHHAGLIAFGGLVQAALIVLLPIRPWGLQRDALADALAAEADYARRLRHDPVARFDPQPLMDAREAAELTPRQARSRPRQLGGPRGVAERIRPVLASLADPVLGAPAEGPERDRARDLLGAAGSVLDSVARAIRWGRPVRLSPEAVDTLEVPESGPILDGAARRSALRLIALLGDAVEATDEPVRTTAPQNGDPKREPGKEHRHLLRPSVPRLVPVALRALRREARWSSPIGRHGVRITVVALIGYALGSALPLGHGYWVPLTSVMVMRPDFGQTYSRGVGRFVGTVVGVLIAGALMAAFHPGTWVCAALAVLCIGLMYLLMGTGYSVASACIAGYVVFLLGIAGEGWSQTVQARVALTLLGGLLAMAAYALFPTWETPRLRDRLGDWLEANGRYSLAVLGAFAEPAEAKPRRVREALLDSRAARTAWEDAAARALTEPVRHRGISRTAERAAESALATMGRATMLMEAHLPDRSTDPSKGAAAFAEALRAALPDTAAAVRERRELDWSAPRAALDAWRAEAGDTGVAVRGAELLMEALEELATALSPGPGGRNRAARRV</sequence>
<dbReference type="PANTHER" id="PTHR30509:SF8">
    <property type="entry name" value="INNER MEMBRANE PROTEIN YCCS"/>
    <property type="match status" value="1"/>
</dbReference>
<evidence type="ECO:0000313" key="12">
    <source>
        <dbReference type="Proteomes" id="UP000195755"/>
    </source>
</evidence>
<dbReference type="InterPro" id="IPR049453">
    <property type="entry name" value="Memb_transporter_dom"/>
</dbReference>
<feature type="domain" description="Integral membrane bound transporter" evidence="10">
    <location>
        <begin position="390"/>
        <end position="513"/>
    </location>
</feature>
<organism evidence="11 12">
    <name type="scientific">Streptomyces albireticuli</name>
    <dbReference type="NCBI Taxonomy" id="1940"/>
    <lineage>
        <taxon>Bacteria</taxon>
        <taxon>Bacillati</taxon>
        <taxon>Actinomycetota</taxon>
        <taxon>Actinomycetes</taxon>
        <taxon>Kitasatosporales</taxon>
        <taxon>Streptomycetaceae</taxon>
        <taxon>Streptomyces</taxon>
    </lineage>
</organism>
<dbReference type="GO" id="GO:0005886">
    <property type="term" value="C:plasma membrane"/>
    <property type="evidence" value="ECO:0007669"/>
    <property type="project" value="UniProtKB-SubCell"/>
</dbReference>
<evidence type="ECO:0000256" key="4">
    <source>
        <dbReference type="ARBA" id="ARBA00022989"/>
    </source>
</evidence>
<dbReference type="KEGG" id="salj:SMD11_4432"/>
<proteinExistence type="inferred from homology"/>
<evidence type="ECO:0000256" key="6">
    <source>
        <dbReference type="ARBA" id="ARBA00043993"/>
    </source>
</evidence>
<evidence type="ECO:0000313" key="11">
    <source>
        <dbReference type="EMBL" id="ARZ70034.1"/>
    </source>
</evidence>
<feature type="transmembrane region" description="Helical" evidence="8">
    <location>
        <begin position="149"/>
        <end position="168"/>
    </location>
</feature>
<feature type="domain" description="Integral membrane protein YccS N-terminal" evidence="9">
    <location>
        <begin position="80"/>
        <end position="190"/>
    </location>
</feature>
<keyword evidence="3 8" id="KW-0812">Transmembrane</keyword>
<dbReference type="EMBL" id="CP021744">
    <property type="protein sequence ID" value="ARZ70034.1"/>
    <property type="molecule type" value="Genomic_DNA"/>
</dbReference>
<evidence type="ECO:0000256" key="2">
    <source>
        <dbReference type="ARBA" id="ARBA00022475"/>
    </source>
</evidence>
<gene>
    <name evidence="11" type="ORF">SMD11_4432</name>
</gene>
<dbReference type="PANTHER" id="PTHR30509">
    <property type="entry name" value="P-HYDROXYBENZOIC ACID EFFLUX PUMP SUBUNIT-RELATED"/>
    <property type="match status" value="1"/>
</dbReference>
<keyword evidence="2" id="KW-1003">Cell membrane</keyword>
<accession>A0A1Z2L6U8</accession>
<feature type="region of interest" description="Disordered" evidence="7">
    <location>
        <begin position="325"/>
        <end position="347"/>
    </location>
</feature>
<dbReference type="OrthoDB" id="128040at2"/>
<evidence type="ECO:0000256" key="1">
    <source>
        <dbReference type="ARBA" id="ARBA00004651"/>
    </source>
</evidence>
<feature type="transmembrane region" description="Helical" evidence="8">
    <location>
        <begin position="501"/>
        <end position="521"/>
    </location>
</feature>
<reference evidence="11 12" key="1">
    <citation type="submission" date="2017-06" db="EMBL/GenBank/DDBJ databases">
        <title>Streptomyces albireticuli Genome sequencing and assembly.</title>
        <authorList>
            <person name="Wang Y."/>
            <person name="Du B."/>
            <person name="Ding Y."/>
            <person name="Liu H."/>
            <person name="Hou Q."/>
            <person name="Liu K."/>
            <person name="Yao L."/>
            <person name="Wang C."/>
        </authorList>
    </citation>
    <scope>NUCLEOTIDE SEQUENCE [LARGE SCALE GENOMIC DNA]</scope>
    <source>
        <strain evidence="11 12">MDJK11</strain>
    </source>
</reference>
<protein>
    <submittedName>
        <fullName evidence="11">Putative integral membrane protein</fullName>
    </submittedName>
</protein>
<dbReference type="RefSeq" id="WP_087928054.1">
    <property type="nucleotide sequence ID" value="NZ_CP021744.1"/>
</dbReference>
<evidence type="ECO:0000256" key="5">
    <source>
        <dbReference type="ARBA" id="ARBA00023136"/>
    </source>
</evidence>
<dbReference type="Proteomes" id="UP000195755">
    <property type="component" value="Chromosome"/>
</dbReference>